<evidence type="ECO:0000256" key="2">
    <source>
        <dbReference type="ARBA" id="ARBA00022539"/>
    </source>
</evidence>
<evidence type="ECO:0000259" key="6">
    <source>
        <dbReference type="PROSITE" id="PS51443"/>
    </source>
</evidence>
<dbReference type="GO" id="GO:0046938">
    <property type="term" value="P:phytochelatin biosynthetic process"/>
    <property type="evidence" value="ECO:0007669"/>
    <property type="project" value="InterPro"/>
</dbReference>
<gene>
    <name evidence="7" type="ORF">IWQ62_005092</name>
</gene>
<reference evidence="7" key="1">
    <citation type="submission" date="2022-07" db="EMBL/GenBank/DDBJ databases">
        <title>Phylogenomic reconstructions and comparative analyses of Kickxellomycotina fungi.</title>
        <authorList>
            <person name="Reynolds N.K."/>
            <person name="Stajich J.E."/>
            <person name="Barry K."/>
            <person name="Grigoriev I.V."/>
            <person name="Crous P."/>
            <person name="Smith M.E."/>
        </authorList>
    </citation>
    <scope>NUCLEOTIDE SEQUENCE</scope>
    <source>
        <strain evidence="7">RSA 1196</strain>
    </source>
</reference>
<keyword evidence="8" id="KW-1185">Reference proteome</keyword>
<dbReference type="PANTHER" id="PTHR33447">
    <property type="entry name" value="GLUTATHIONE GAMMA-GLUTAMYLCYSTEINYLTRANSFERASE"/>
    <property type="match status" value="1"/>
</dbReference>
<dbReference type="InterPro" id="IPR040409">
    <property type="entry name" value="PCS-like"/>
</dbReference>
<dbReference type="EC" id="2.3.2.15" evidence="1"/>
<dbReference type="AlphaFoldDB" id="A0A9W8E1D4"/>
<dbReference type="GO" id="GO:0010038">
    <property type="term" value="P:response to metal ion"/>
    <property type="evidence" value="ECO:0007669"/>
    <property type="project" value="InterPro"/>
</dbReference>
<evidence type="ECO:0000256" key="4">
    <source>
        <dbReference type="ARBA" id="ARBA00022723"/>
    </source>
</evidence>
<dbReference type="EMBL" id="JANBPY010001951">
    <property type="protein sequence ID" value="KAJ1957420.1"/>
    <property type="molecule type" value="Genomic_DNA"/>
</dbReference>
<dbReference type="Gene3D" id="3.90.70.30">
    <property type="entry name" value="Phytochelatin synthase, N-terminal domain"/>
    <property type="match status" value="1"/>
</dbReference>
<organism evidence="7 8">
    <name type="scientific">Dispira parvispora</name>
    <dbReference type="NCBI Taxonomy" id="1520584"/>
    <lineage>
        <taxon>Eukaryota</taxon>
        <taxon>Fungi</taxon>
        <taxon>Fungi incertae sedis</taxon>
        <taxon>Zoopagomycota</taxon>
        <taxon>Kickxellomycotina</taxon>
        <taxon>Dimargaritomycetes</taxon>
        <taxon>Dimargaritales</taxon>
        <taxon>Dimargaritaceae</taxon>
        <taxon>Dispira</taxon>
    </lineage>
</organism>
<evidence type="ECO:0000313" key="7">
    <source>
        <dbReference type="EMBL" id="KAJ1957420.1"/>
    </source>
</evidence>
<proteinExistence type="predicted"/>
<keyword evidence="4" id="KW-0479">Metal-binding</keyword>
<evidence type="ECO:0000313" key="8">
    <source>
        <dbReference type="Proteomes" id="UP001150925"/>
    </source>
</evidence>
<sequence length="417" mass="44996">MPCCLPSPGSTSLNCFLSRAKPVQSSFQRCCGFASLHRGSTSSTQRSPCCIAGRSPACCLAANASSATTNCGSQSLGSVRTSYTNAAVTNQVTMPFPPLPFIQGPPSSPRRSETPLGLPPRKSQLFPVEVTVDQSLSRVQEPLISAKENASKTSPVSSVSTATLASPKPVPQSFYRRQLPKSLVAFTSAQGRNFFKESLLQGYAEGYFNLAGNFTTQSEPAYCGPSSLAMVLNALEVDPGRLWKGVWRWYSDELIRTCASPEVVKKTGITFDQFECMAASHGNVVAKRGDQVTQQEFLEDIKRVSSCTDEFMVVSFSRKTLQQTGDGHFSPIGAYHPASNSVLVLDTARFKYPSYFVTVDTLYQALQPLDGTTGKPRGYFLIRASADVPRATPTNACTDKASSSNSCRRICGQKATS</sequence>
<feature type="domain" description="Peptidase C83" evidence="6">
    <location>
        <begin position="169"/>
        <end position="387"/>
    </location>
</feature>
<dbReference type="GO" id="GO:0016756">
    <property type="term" value="F:glutathione gamma-glutamylcysteinyltransferase activity"/>
    <property type="evidence" value="ECO:0007669"/>
    <property type="project" value="UniProtKB-EC"/>
</dbReference>
<dbReference type="GO" id="GO:0046872">
    <property type="term" value="F:metal ion binding"/>
    <property type="evidence" value="ECO:0007669"/>
    <property type="project" value="UniProtKB-KW"/>
</dbReference>
<evidence type="ECO:0000256" key="5">
    <source>
        <dbReference type="SAM" id="MobiDB-lite"/>
    </source>
</evidence>
<dbReference type="Proteomes" id="UP001150925">
    <property type="component" value="Unassembled WGS sequence"/>
</dbReference>
<keyword evidence="3" id="KW-0808">Transferase</keyword>
<feature type="region of interest" description="Disordered" evidence="5">
    <location>
        <begin position="103"/>
        <end position="122"/>
    </location>
</feature>
<comment type="caution">
    <text evidence="7">The sequence shown here is derived from an EMBL/GenBank/DDBJ whole genome shotgun (WGS) entry which is preliminary data.</text>
</comment>
<dbReference type="SUPFAM" id="SSF54001">
    <property type="entry name" value="Cysteine proteinases"/>
    <property type="match status" value="1"/>
</dbReference>
<keyword evidence="2" id="KW-0104">Cadmium</keyword>
<name>A0A9W8E1D4_9FUNG</name>
<evidence type="ECO:0000256" key="1">
    <source>
        <dbReference type="ARBA" id="ARBA00012468"/>
    </source>
</evidence>
<protein>
    <recommendedName>
        <fullName evidence="1">glutathione gamma-glutamylcysteinyltransferase</fullName>
        <ecNumber evidence="1">2.3.2.15</ecNumber>
    </recommendedName>
</protein>
<dbReference type="FunFam" id="3.90.70.30:FF:000001">
    <property type="entry name" value="Glutathione gamma-glutamylcysteinyltransferase 1"/>
    <property type="match status" value="1"/>
</dbReference>
<dbReference type="InterPro" id="IPR038765">
    <property type="entry name" value="Papain-like_cys_pep_sf"/>
</dbReference>
<dbReference type="Pfam" id="PF05023">
    <property type="entry name" value="Phytochelatin"/>
    <property type="match status" value="1"/>
</dbReference>
<accession>A0A9W8E1D4</accession>
<evidence type="ECO:0000256" key="3">
    <source>
        <dbReference type="ARBA" id="ARBA00022679"/>
    </source>
</evidence>
<dbReference type="InterPro" id="IPR038156">
    <property type="entry name" value="PCS_N_sf"/>
</dbReference>
<dbReference type="OrthoDB" id="448954at2759"/>
<dbReference type="InterPro" id="IPR007719">
    <property type="entry name" value="PCS_N"/>
</dbReference>
<dbReference type="PROSITE" id="PS51443">
    <property type="entry name" value="PCS"/>
    <property type="match status" value="1"/>
</dbReference>